<dbReference type="HOGENOM" id="CLU_3003493_0_0_6"/>
<keyword evidence="1" id="KW-0812">Transmembrane</keyword>
<dbReference type="EMBL" id="CP001219">
    <property type="protein sequence ID" value="ACK79331.1"/>
    <property type="molecule type" value="Genomic_DNA"/>
</dbReference>
<dbReference type="Proteomes" id="UP000001362">
    <property type="component" value="Chromosome"/>
</dbReference>
<evidence type="ECO:0000313" key="2">
    <source>
        <dbReference type="EMBL" id="ACK79331.1"/>
    </source>
</evidence>
<dbReference type="AlphaFoldDB" id="B7J715"/>
<sequence>MDWRSGPFHAGQALCRSKFIDKLYVFYMEFIDGTLLVFVYVAGNDSPEDRILTDEQ</sequence>
<dbReference type="STRING" id="243159.AFE_2478"/>
<keyword evidence="3" id="KW-1185">Reference proteome</keyword>
<name>B7J715_ACIF2</name>
<keyword evidence="1" id="KW-1133">Transmembrane helix</keyword>
<feature type="transmembrane region" description="Helical" evidence="1">
    <location>
        <begin position="24"/>
        <end position="43"/>
    </location>
</feature>
<accession>B7J715</accession>
<keyword evidence="1" id="KW-0472">Membrane</keyword>
<organism evidence="2 3">
    <name type="scientific">Acidithiobacillus ferrooxidans (strain ATCC 23270 / DSM 14882 / CIP 104768 / NCIMB 8455)</name>
    <name type="common">Ferrobacillus ferrooxidans (strain ATCC 23270)</name>
    <dbReference type="NCBI Taxonomy" id="243159"/>
    <lineage>
        <taxon>Bacteria</taxon>
        <taxon>Pseudomonadati</taxon>
        <taxon>Pseudomonadota</taxon>
        <taxon>Acidithiobacillia</taxon>
        <taxon>Acidithiobacillales</taxon>
        <taxon>Acidithiobacillaceae</taxon>
        <taxon>Acidithiobacillus</taxon>
    </lineage>
</organism>
<dbReference type="PaxDb" id="243159-AFE_2478"/>
<proteinExistence type="predicted"/>
<reference evidence="2 3" key="1">
    <citation type="journal article" date="2008" name="BMC Genomics">
        <title>Acidithiobacillus ferrooxidans metabolism: from genome sequence to industrial applications.</title>
        <authorList>
            <person name="Valdes J."/>
            <person name="Pedroso I."/>
            <person name="Quatrini R."/>
            <person name="Dodson R.J."/>
            <person name="Tettelin H."/>
            <person name="Blake R.II."/>
            <person name="Eisen J.A."/>
            <person name="Holmes D.S."/>
        </authorList>
    </citation>
    <scope>NUCLEOTIDE SEQUENCE [LARGE SCALE GENOMIC DNA]</scope>
    <source>
        <strain evidence="3">ATCC 23270 / DSM 14882 / CIP 104768 / NCIMB 8455</strain>
    </source>
</reference>
<dbReference type="KEGG" id="afr:AFE_2478"/>
<evidence type="ECO:0000313" key="3">
    <source>
        <dbReference type="Proteomes" id="UP000001362"/>
    </source>
</evidence>
<gene>
    <name evidence="2" type="ordered locus">AFE_2478</name>
</gene>
<evidence type="ECO:0000256" key="1">
    <source>
        <dbReference type="SAM" id="Phobius"/>
    </source>
</evidence>
<protein>
    <submittedName>
        <fullName evidence="2">Uncharacterized protein</fullName>
    </submittedName>
</protein>